<feature type="compositionally biased region" description="Basic residues" evidence="1">
    <location>
        <begin position="268"/>
        <end position="279"/>
    </location>
</feature>
<dbReference type="CTD" id="26156"/>
<evidence type="ECO:0000313" key="3">
    <source>
        <dbReference type="RefSeq" id="XP_007422051.1"/>
    </source>
</evidence>
<dbReference type="Pfam" id="PF00687">
    <property type="entry name" value="Ribosomal_L1"/>
    <property type="match status" value="1"/>
</dbReference>
<protein>
    <submittedName>
        <fullName evidence="3">Ribosomal L1 domain-containing protein 1</fullName>
    </submittedName>
</protein>
<evidence type="ECO:0000313" key="2">
    <source>
        <dbReference type="Proteomes" id="UP000695026"/>
    </source>
</evidence>
<dbReference type="Gene3D" id="3.30.190.20">
    <property type="match status" value="1"/>
</dbReference>
<dbReference type="OMA" id="PQRAYKN"/>
<accession>A0A9F2KTW3</accession>
<dbReference type="CDD" id="cd00403">
    <property type="entry name" value="Ribosomal_L1"/>
    <property type="match status" value="1"/>
</dbReference>
<dbReference type="AlphaFoldDB" id="A0A9F2KTW3"/>
<dbReference type="GO" id="GO:0003723">
    <property type="term" value="F:RNA binding"/>
    <property type="evidence" value="ECO:0007669"/>
    <property type="project" value="InterPro"/>
</dbReference>
<dbReference type="SUPFAM" id="SSF56808">
    <property type="entry name" value="Ribosomal protein L1"/>
    <property type="match status" value="1"/>
</dbReference>
<dbReference type="GeneID" id="103052814"/>
<dbReference type="OrthoDB" id="10251727at2759"/>
<sequence>MEAKEAAAAALPLDRGQIKKASQALLAYIADKQKSGDKVLLDVDQNVFLMVTVWKIPPEEQVIKINLPHSILPATSEVCLFTKDEPGLTAEQTENLYRKLLVQHGITCITEVISYKTFKTEYKPFEAKRRLLSRFALFLSDDRIRRLLPSHMGKHFYLRKKAPQCVNLKAKDLAKEINKRIQGTILPVTNKGSCYMVRVGHTGMEASEITENVMAVATAVAIKAPQIWKSVKLLHLKTAKSVALPVFNSAPHGDAGVQKKTGAEKQAVRGKKKKSKAKPRATDQMSTKVGMTGAAEVDKPKADGEEPSALKSKEEEEEIPQLVPVEISPAVEEEQVAKLRLRARNELKTGSPNLRSNRKTGLSAEAPVPQSETLGAVSPLKKSKQLQPGQKSKIPKQEFLEKMPPKRAQQPLAKPAVTPKRLKAPESDKKSKTPKRELRKMKVPLSL</sequence>
<dbReference type="PANTHER" id="PTHR23105">
    <property type="entry name" value="RIBOSOMAL PROTEIN L7AE FAMILY MEMBER"/>
    <property type="match status" value="1"/>
</dbReference>
<gene>
    <name evidence="3" type="primary">RSL1D1</name>
</gene>
<name>A0A9F2KTW3_PYTBI</name>
<feature type="compositionally biased region" description="Basic and acidic residues" evidence="1">
    <location>
        <begin position="395"/>
        <end position="404"/>
    </location>
</feature>
<dbReference type="Proteomes" id="UP000695026">
    <property type="component" value="Unplaced"/>
</dbReference>
<organism evidence="2 3">
    <name type="scientific">Python bivittatus</name>
    <name type="common">Burmese python</name>
    <name type="synonym">Python molurus bivittatus</name>
    <dbReference type="NCBI Taxonomy" id="176946"/>
    <lineage>
        <taxon>Eukaryota</taxon>
        <taxon>Metazoa</taxon>
        <taxon>Chordata</taxon>
        <taxon>Craniata</taxon>
        <taxon>Vertebrata</taxon>
        <taxon>Euteleostomi</taxon>
        <taxon>Lepidosauria</taxon>
        <taxon>Squamata</taxon>
        <taxon>Bifurcata</taxon>
        <taxon>Unidentata</taxon>
        <taxon>Episquamata</taxon>
        <taxon>Toxicofera</taxon>
        <taxon>Serpentes</taxon>
        <taxon>Henophidia</taxon>
        <taxon>Pythonidae</taxon>
        <taxon>Python</taxon>
    </lineage>
</organism>
<feature type="compositionally biased region" description="Basic and acidic residues" evidence="1">
    <location>
        <begin position="423"/>
        <end position="436"/>
    </location>
</feature>
<dbReference type="KEGG" id="pbi:103052814"/>
<feature type="compositionally biased region" description="Basic residues" evidence="1">
    <location>
        <begin position="437"/>
        <end position="447"/>
    </location>
</feature>
<evidence type="ECO:0000256" key="1">
    <source>
        <dbReference type="SAM" id="MobiDB-lite"/>
    </source>
</evidence>
<dbReference type="InterPro" id="IPR028364">
    <property type="entry name" value="Ribosomal_uL1/biogenesis"/>
</dbReference>
<dbReference type="InterPro" id="IPR050257">
    <property type="entry name" value="eL8/uL1-like"/>
</dbReference>
<dbReference type="InterPro" id="IPR023674">
    <property type="entry name" value="Ribosomal_uL1-like"/>
</dbReference>
<feature type="region of interest" description="Disordered" evidence="1">
    <location>
        <begin position="247"/>
        <end position="447"/>
    </location>
</feature>
<keyword evidence="2" id="KW-1185">Reference proteome</keyword>
<dbReference type="RefSeq" id="XP_007422051.1">
    <property type="nucleotide sequence ID" value="XM_007421989.3"/>
</dbReference>
<proteinExistence type="predicted"/>
<reference evidence="3" key="1">
    <citation type="submission" date="2025-08" db="UniProtKB">
        <authorList>
            <consortium name="RefSeq"/>
        </authorList>
    </citation>
    <scope>IDENTIFICATION</scope>
    <source>
        <tissue evidence="3">Liver</tissue>
    </source>
</reference>